<dbReference type="OrthoDB" id="215807at2"/>
<evidence type="ECO:0000256" key="1">
    <source>
        <dbReference type="SAM" id="MobiDB-lite"/>
    </source>
</evidence>
<feature type="region of interest" description="Disordered" evidence="1">
    <location>
        <begin position="1"/>
        <end position="45"/>
    </location>
</feature>
<reference evidence="2 3" key="1">
    <citation type="submission" date="2019-02" db="EMBL/GenBank/DDBJ databases">
        <title>Deep-cultivation of Planctomycetes and their phenomic and genomic characterization uncovers novel biology.</title>
        <authorList>
            <person name="Wiegand S."/>
            <person name="Jogler M."/>
            <person name="Boedeker C."/>
            <person name="Pinto D."/>
            <person name="Vollmers J."/>
            <person name="Rivas-Marin E."/>
            <person name="Kohn T."/>
            <person name="Peeters S.H."/>
            <person name="Heuer A."/>
            <person name="Rast P."/>
            <person name="Oberbeckmann S."/>
            <person name="Bunk B."/>
            <person name="Jeske O."/>
            <person name="Meyerdierks A."/>
            <person name="Storesund J.E."/>
            <person name="Kallscheuer N."/>
            <person name="Luecker S."/>
            <person name="Lage O.M."/>
            <person name="Pohl T."/>
            <person name="Merkel B.J."/>
            <person name="Hornburger P."/>
            <person name="Mueller R.-W."/>
            <person name="Bruemmer F."/>
            <person name="Labrenz M."/>
            <person name="Spormann A.M."/>
            <person name="Op den Camp H."/>
            <person name="Overmann J."/>
            <person name="Amann R."/>
            <person name="Jetten M.S.M."/>
            <person name="Mascher T."/>
            <person name="Medema M.H."/>
            <person name="Devos D.P."/>
            <person name="Kaster A.-K."/>
            <person name="Ovreas L."/>
            <person name="Rohde M."/>
            <person name="Galperin M.Y."/>
            <person name="Jogler C."/>
        </authorList>
    </citation>
    <scope>NUCLEOTIDE SEQUENCE [LARGE SCALE GENOMIC DNA]</scope>
    <source>
        <strain evidence="2 3">Mal4</strain>
    </source>
</reference>
<gene>
    <name evidence="2" type="ORF">Mal4_37340</name>
</gene>
<protein>
    <submittedName>
        <fullName evidence="2">Uncharacterized protein</fullName>
    </submittedName>
</protein>
<evidence type="ECO:0000313" key="3">
    <source>
        <dbReference type="Proteomes" id="UP000320496"/>
    </source>
</evidence>
<dbReference type="AlphaFoldDB" id="A0A517ZAC2"/>
<dbReference type="KEGG" id="mri:Mal4_37340"/>
<accession>A0A517ZAC2</accession>
<feature type="compositionally biased region" description="Acidic residues" evidence="1">
    <location>
        <begin position="107"/>
        <end position="146"/>
    </location>
</feature>
<feature type="region of interest" description="Disordered" evidence="1">
    <location>
        <begin position="100"/>
        <end position="146"/>
    </location>
</feature>
<dbReference type="Proteomes" id="UP000320496">
    <property type="component" value="Chromosome"/>
</dbReference>
<feature type="compositionally biased region" description="Basic residues" evidence="1">
    <location>
        <begin position="30"/>
        <end position="45"/>
    </location>
</feature>
<evidence type="ECO:0000313" key="2">
    <source>
        <dbReference type="EMBL" id="QDU39390.1"/>
    </source>
</evidence>
<feature type="compositionally biased region" description="Basic residues" evidence="1">
    <location>
        <begin position="1"/>
        <end position="11"/>
    </location>
</feature>
<proteinExistence type="predicted"/>
<organism evidence="2 3">
    <name type="scientific">Maioricimonas rarisocia</name>
    <dbReference type="NCBI Taxonomy" id="2528026"/>
    <lineage>
        <taxon>Bacteria</taxon>
        <taxon>Pseudomonadati</taxon>
        <taxon>Planctomycetota</taxon>
        <taxon>Planctomycetia</taxon>
        <taxon>Planctomycetales</taxon>
        <taxon>Planctomycetaceae</taxon>
        <taxon>Maioricimonas</taxon>
    </lineage>
</organism>
<dbReference type="EMBL" id="CP036275">
    <property type="protein sequence ID" value="QDU39390.1"/>
    <property type="molecule type" value="Genomic_DNA"/>
</dbReference>
<dbReference type="RefSeq" id="WP_145370575.1">
    <property type="nucleotide sequence ID" value="NZ_CP036275.1"/>
</dbReference>
<keyword evidence="3" id="KW-1185">Reference proteome</keyword>
<sequence length="146" mass="16565">MARRTPSRLQKRREAEAVESQTKSAETKKKATRTRARSTTSRKKVKAAERKRVVWGIFTGTLKEEARFPYDQKEAAEEKLKQLLAKGKRSYFLQPIKEVITDSPAPAEEEAVPEPEEVAEAPVEEDEVLADDSDDDDDEDDDGEEE</sequence>
<name>A0A517ZAC2_9PLAN</name>